<feature type="region of interest" description="Disordered" evidence="1">
    <location>
        <begin position="600"/>
        <end position="916"/>
    </location>
</feature>
<feature type="region of interest" description="Disordered" evidence="1">
    <location>
        <begin position="1215"/>
        <end position="1387"/>
    </location>
</feature>
<feature type="compositionally biased region" description="Basic and acidic residues" evidence="1">
    <location>
        <begin position="672"/>
        <end position="746"/>
    </location>
</feature>
<dbReference type="OrthoDB" id="5983971at2759"/>
<feature type="compositionally biased region" description="Basic and acidic residues" evidence="1">
    <location>
        <begin position="858"/>
        <end position="877"/>
    </location>
</feature>
<dbReference type="PANTHER" id="PTHR21937:SF6">
    <property type="entry name" value="CCDC66 DOMAIN-CONTAINING PROTEIN"/>
    <property type="match status" value="1"/>
</dbReference>
<dbReference type="PANTHER" id="PTHR21937">
    <property type="entry name" value="CCDC66 DOMAIN-CONTAINING PROTEIN"/>
    <property type="match status" value="1"/>
</dbReference>
<feature type="region of interest" description="Disordered" evidence="1">
    <location>
        <begin position="1567"/>
        <end position="1587"/>
    </location>
</feature>
<feature type="compositionally biased region" description="Basic and acidic residues" evidence="1">
    <location>
        <begin position="820"/>
        <end position="834"/>
    </location>
</feature>
<comment type="caution">
    <text evidence="2">The sequence shown here is derived from an EMBL/GenBank/DDBJ whole genome shotgun (WGS) entry which is preliminary data.</text>
</comment>
<keyword evidence="3" id="KW-1185">Reference proteome</keyword>
<protein>
    <submittedName>
        <fullName evidence="2">Uncharacterized protein</fullName>
    </submittedName>
</protein>
<feature type="compositionally biased region" description="Basic and acidic residues" evidence="1">
    <location>
        <begin position="230"/>
        <end position="239"/>
    </location>
</feature>
<feature type="compositionally biased region" description="Basic and acidic residues" evidence="1">
    <location>
        <begin position="1040"/>
        <end position="1090"/>
    </location>
</feature>
<gene>
    <name evidence="2" type="ORF">PACLA_8A047631</name>
</gene>
<feature type="compositionally biased region" description="Basic residues" evidence="1">
    <location>
        <begin position="1224"/>
        <end position="1240"/>
    </location>
</feature>
<feature type="region of interest" description="Disordered" evidence="1">
    <location>
        <begin position="182"/>
        <end position="247"/>
    </location>
</feature>
<reference evidence="2" key="1">
    <citation type="submission" date="2020-04" db="EMBL/GenBank/DDBJ databases">
        <authorList>
            <person name="Alioto T."/>
            <person name="Alioto T."/>
            <person name="Gomez Garrido J."/>
        </authorList>
    </citation>
    <scope>NUCLEOTIDE SEQUENCE</scope>
    <source>
        <strain evidence="2">A484AB</strain>
    </source>
</reference>
<feature type="non-terminal residue" evidence="2">
    <location>
        <position position="1"/>
    </location>
</feature>
<feature type="compositionally biased region" description="Basic residues" evidence="1">
    <location>
        <begin position="1129"/>
        <end position="1147"/>
    </location>
</feature>
<feature type="compositionally biased region" description="Acidic residues" evidence="1">
    <location>
        <begin position="841"/>
        <end position="857"/>
    </location>
</feature>
<feature type="compositionally biased region" description="Polar residues" evidence="1">
    <location>
        <begin position="753"/>
        <end position="819"/>
    </location>
</feature>
<feature type="compositionally biased region" description="Basic and acidic residues" evidence="1">
    <location>
        <begin position="1008"/>
        <end position="1021"/>
    </location>
</feature>
<feature type="compositionally biased region" description="Basic and acidic residues" evidence="1">
    <location>
        <begin position="641"/>
        <end position="655"/>
    </location>
</feature>
<proteinExistence type="predicted"/>
<dbReference type="EMBL" id="CACRXK020004085">
    <property type="protein sequence ID" value="CAB4001434.1"/>
    <property type="molecule type" value="Genomic_DNA"/>
</dbReference>
<feature type="compositionally biased region" description="Polar residues" evidence="1">
    <location>
        <begin position="981"/>
        <end position="1007"/>
    </location>
</feature>
<evidence type="ECO:0000256" key="1">
    <source>
        <dbReference type="SAM" id="MobiDB-lite"/>
    </source>
</evidence>
<feature type="region of interest" description="Disordered" evidence="1">
    <location>
        <begin position="956"/>
        <end position="1102"/>
    </location>
</feature>
<evidence type="ECO:0000313" key="3">
    <source>
        <dbReference type="Proteomes" id="UP001152795"/>
    </source>
</evidence>
<feature type="compositionally biased region" description="Basic and acidic residues" evidence="1">
    <location>
        <begin position="960"/>
        <end position="973"/>
    </location>
</feature>
<dbReference type="Proteomes" id="UP001152795">
    <property type="component" value="Unassembled WGS sequence"/>
</dbReference>
<sequence length="1587" mass="182261">EIAFTFLMFSPLAKGNGSWDGHFEDESTFDNLFPSIHQTSIHKDATLPQIDTSDLTKAQDPAIQLPKTFLTRKGAILLFAQNGKQNVYERRKQIRNDEKINLVNVEEQMPQGEKRKLFLEFLDVFLKDQTTNKQTISQPINLKENNWISDQQYDEEQTENVFKVLSRPKSINSFYNHEIHVKRQKARPKTAVPGNVLPSEPEQPKAHPRITSGKPCPPTRALGKLPSKNTRSEFDKEKTPSYLQPPSIENHQTFVTRQLTTPNYSTTNEMVQDDRISIPRPNSECHFERSERVSRAASSMSRYSTWWAMDDVSLSYYDNEHQDDDDHDPECIECMSEQRSEIGCMSTSDHMSDIEANTGKYSGKYQLNRWRKKIFDSDSVIRFPDSFFFSLLSGRIESIKDETGSTKRASSTPDIQQSKYIDLTLELHVDDAFSVEENEEECFSPNWASKRDSQPQANLNKELNAFSTSYKTGDVVSETFRDVWCEESYAEQPSKSRIKSAPCLAKRNEPSFRRKVLSAGPNRPHTSRMLYSEHETIAPTPLENSSIRIPSAESCYDNDEDTISVSEDVSEKPYFAQYRTDPGVLEENSDTESTNQRFSAMIPTSSPGFSLFSRGDEGSGYEVETKDDSDNSTKVALENTKLPKQDITKPAEQDSKTTTQDTRTAKTNIKSAKQDMKPAKQDMKLAKQDVKPAKQDMKPAKQDMKSAKQDMKFAKQDAKPTKQDMKPAKHDMIPAKQDVKPAREDNSLDSEVTELQISEVSPTKVQTYQTLNNEVNQEQVLSDESNIIESQDTDLSNGSQREINNGVPSIVLSSEGNPSSKDDREVDATAKEIEESLSSGSDDDDSVAGLPIEDDDIETKARGTEELSEANHQKDVTDITEPQQDITEPQKDITESQQVDGVREGEEIPVKNSDTVDLTETSKSLRSDVVEVQKLSETTLNTDDSEIHVREIQLLSQRNVKTDERSEKAETQHSGKVRSFSGDTNFQTNKIPENAQISSIVQSSKLISESRDKSRPIKWQELEDNGLADTQKMKNQSNIDIRKDSVSSEKNSDSKINDNLREKSKLDEKSTRKEKGKGAKAEKPKGDKLDIQGVGKADNTTIEAKDKMEINAQNKVDLSDLFAKKSSNKTVKKTALAKKAKSPKTARKSIPASDQTPEPESSLDMIPTVDENLLKMIENPDGSLELSEETLNQFAPVGDFQDPDVLFVLEDKSIKTSDGFSPSKLKRGGKKAGRSGKKKGRVIDSNARETQKAAGEERKIKMAEEKAKQDEEMKLLQEREDEQRRLLEEAQDKQKTIEEERDKRLAQETEARRQEEEAELTLKEAKRKAKEEREKRREEEAERRRMEVQRKREEKRKRELEIQKREQELEKQRVDREERMAELQAQKERELELERIAEEQRQDEERRRLLELEEEKHHEEARIREAEEAVQRMAREREYREQMRRIAEAQQAKLEKQEMERRAKEEAERAAIEEERKRLEHEAQMREKEEQKRVHELRQQEAIARIRAAHEASKRRAWALRRRAQNTERMANLRFTRQTQKLTDAFTFSYHVQVPREVWELPYDWNSKKKRGSFRPKRKKQSGEKKT</sequence>
<name>A0A7D9E570_PARCT</name>
<dbReference type="InterPro" id="IPR031440">
    <property type="entry name" value="DUF4670"/>
</dbReference>
<organism evidence="2 3">
    <name type="scientific">Paramuricea clavata</name>
    <name type="common">Red gorgonian</name>
    <name type="synonym">Violescent sea-whip</name>
    <dbReference type="NCBI Taxonomy" id="317549"/>
    <lineage>
        <taxon>Eukaryota</taxon>
        <taxon>Metazoa</taxon>
        <taxon>Cnidaria</taxon>
        <taxon>Anthozoa</taxon>
        <taxon>Octocorallia</taxon>
        <taxon>Malacalcyonacea</taxon>
        <taxon>Plexauridae</taxon>
        <taxon>Paramuricea</taxon>
    </lineage>
</organism>
<feature type="compositionally biased region" description="Low complexity" evidence="1">
    <location>
        <begin position="657"/>
        <end position="667"/>
    </location>
</feature>
<feature type="region of interest" description="Disordered" evidence="1">
    <location>
        <begin position="1451"/>
        <end position="1496"/>
    </location>
</feature>
<evidence type="ECO:0000313" key="2">
    <source>
        <dbReference type="EMBL" id="CAB4001434.1"/>
    </source>
</evidence>
<feature type="region of interest" description="Disordered" evidence="1">
    <location>
        <begin position="1129"/>
        <end position="1166"/>
    </location>
</feature>
<feature type="compositionally biased region" description="Basic residues" evidence="1">
    <location>
        <begin position="1568"/>
        <end position="1580"/>
    </location>
</feature>
<accession>A0A7D9E570</accession>
<feature type="compositionally biased region" description="Basic and acidic residues" evidence="1">
    <location>
        <begin position="1246"/>
        <end position="1387"/>
    </location>
</feature>